<keyword evidence="3" id="KW-1185">Reference proteome</keyword>
<comment type="caution">
    <text evidence="2">The sequence shown here is derived from an EMBL/GenBank/DDBJ whole genome shotgun (WGS) entry which is preliminary data.</text>
</comment>
<dbReference type="AlphaFoldDB" id="A0A9D3S6Z6"/>
<dbReference type="EMBL" id="JAFIRN010000001">
    <property type="protein sequence ID" value="KAG5857969.1"/>
    <property type="molecule type" value="Genomic_DNA"/>
</dbReference>
<dbReference type="Proteomes" id="UP001044222">
    <property type="component" value="Unassembled WGS sequence"/>
</dbReference>
<evidence type="ECO:0000313" key="2">
    <source>
        <dbReference type="EMBL" id="KAG5857969.1"/>
    </source>
</evidence>
<feature type="region of interest" description="Disordered" evidence="1">
    <location>
        <begin position="1"/>
        <end position="86"/>
    </location>
</feature>
<name>A0A9D3S6Z6_ANGAN</name>
<accession>A0A9D3S6Z6</accession>
<protein>
    <submittedName>
        <fullName evidence="2">Uncharacterized protein</fullName>
    </submittedName>
</protein>
<evidence type="ECO:0000313" key="3">
    <source>
        <dbReference type="Proteomes" id="UP001044222"/>
    </source>
</evidence>
<reference evidence="2" key="1">
    <citation type="submission" date="2021-01" db="EMBL/GenBank/DDBJ databases">
        <title>A chromosome-scale assembly of European eel, Anguilla anguilla.</title>
        <authorList>
            <person name="Henkel C."/>
            <person name="Jong-Raadsen S.A."/>
            <person name="Dufour S."/>
            <person name="Weltzien F.-A."/>
            <person name="Palstra A.P."/>
            <person name="Pelster B."/>
            <person name="Spaink H.P."/>
            <person name="Van Den Thillart G.E."/>
            <person name="Jansen H."/>
            <person name="Zahm M."/>
            <person name="Klopp C."/>
            <person name="Cedric C."/>
            <person name="Louis A."/>
            <person name="Berthelot C."/>
            <person name="Parey E."/>
            <person name="Roest Crollius H."/>
            <person name="Montfort J."/>
            <person name="Robinson-Rechavi M."/>
            <person name="Bucao C."/>
            <person name="Bouchez O."/>
            <person name="Gislard M."/>
            <person name="Lluch J."/>
            <person name="Milhes M."/>
            <person name="Lampietro C."/>
            <person name="Lopez Roques C."/>
            <person name="Donnadieu C."/>
            <person name="Braasch I."/>
            <person name="Desvignes T."/>
            <person name="Postlethwait J."/>
            <person name="Bobe J."/>
            <person name="Guiguen Y."/>
            <person name="Dirks R."/>
        </authorList>
    </citation>
    <scope>NUCLEOTIDE SEQUENCE</scope>
    <source>
        <strain evidence="2">Tag_6206</strain>
        <tissue evidence="2">Liver</tissue>
    </source>
</reference>
<organism evidence="2 3">
    <name type="scientific">Anguilla anguilla</name>
    <name type="common">European freshwater eel</name>
    <name type="synonym">Muraena anguilla</name>
    <dbReference type="NCBI Taxonomy" id="7936"/>
    <lineage>
        <taxon>Eukaryota</taxon>
        <taxon>Metazoa</taxon>
        <taxon>Chordata</taxon>
        <taxon>Craniata</taxon>
        <taxon>Vertebrata</taxon>
        <taxon>Euteleostomi</taxon>
        <taxon>Actinopterygii</taxon>
        <taxon>Neopterygii</taxon>
        <taxon>Teleostei</taxon>
        <taxon>Anguilliformes</taxon>
        <taxon>Anguillidae</taxon>
        <taxon>Anguilla</taxon>
    </lineage>
</organism>
<gene>
    <name evidence="2" type="ORF">ANANG_G00025100</name>
</gene>
<sequence>MDQSGAKARGHSCRSEFSMDQSAARTVSDHSHTYQGSPTEPPHGTGGSPSKEPAPRNQPGSRDPAPPDSHRSLVPAGTPSSIPLTGDLQTDADILAFVRARHNLLSRTGAAQQ</sequence>
<evidence type="ECO:0000256" key="1">
    <source>
        <dbReference type="SAM" id="MobiDB-lite"/>
    </source>
</evidence>
<proteinExistence type="predicted"/>